<feature type="binding site" evidence="8">
    <location>
        <begin position="92"/>
        <end position="100"/>
    </location>
    <ligand>
        <name>5-phospho-alpha-D-ribose 1-diphosphate</name>
        <dbReference type="ChEBI" id="CHEBI:58017"/>
    </ligand>
</feature>
<accession>A0A0H2N0I6</accession>
<comment type="caution">
    <text evidence="8">Lacks conserved residue(s) required for the propagation of feature annotation.</text>
</comment>
<evidence type="ECO:0000256" key="5">
    <source>
        <dbReference type="ARBA" id="ARBA00022726"/>
    </source>
</evidence>
<name>A0A0H2N0I6_9PROT</name>
<comment type="catalytic activity">
    <reaction evidence="8">
        <text>GMP + diphosphate = guanine + 5-phospho-alpha-D-ribose 1-diphosphate</text>
        <dbReference type="Rhea" id="RHEA:25424"/>
        <dbReference type="ChEBI" id="CHEBI:16235"/>
        <dbReference type="ChEBI" id="CHEBI:33019"/>
        <dbReference type="ChEBI" id="CHEBI:58017"/>
        <dbReference type="ChEBI" id="CHEBI:58115"/>
    </reaction>
</comment>
<dbReference type="GO" id="GO:0004422">
    <property type="term" value="F:hypoxanthine phosphoribosyltransferase activity"/>
    <property type="evidence" value="ECO:0007669"/>
    <property type="project" value="RHEA"/>
</dbReference>
<dbReference type="PANTHER" id="PTHR39563:SF1">
    <property type="entry name" value="XANTHINE-GUANINE PHOSPHORIBOSYLTRANSFERASE"/>
    <property type="match status" value="1"/>
</dbReference>
<dbReference type="GO" id="GO:0032265">
    <property type="term" value="P:XMP salvage"/>
    <property type="evidence" value="ECO:0007669"/>
    <property type="project" value="UniProtKB-UniRule"/>
</dbReference>
<dbReference type="GO" id="GO:0000310">
    <property type="term" value="F:xanthine phosphoribosyltransferase activity"/>
    <property type="evidence" value="ECO:0007669"/>
    <property type="project" value="UniProtKB-UniRule"/>
</dbReference>
<feature type="binding site" evidence="8">
    <location>
        <begin position="96"/>
        <end position="100"/>
    </location>
    <ligand>
        <name>GMP</name>
        <dbReference type="ChEBI" id="CHEBI:58115"/>
    </ligand>
</feature>
<evidence type="ECO:0000256" key="1">
    <source>
        <dbReference type="ARBA" id="ARBA00022475"/>
    </source>
</evidence>
<evidence type="ECO:0000259" key="9">
    <source>
        <dbReference type="Pfam" id="PF00156"/>
    </source>
</evidence>
<feature type="binding site" evidence="8">
    <location>
        <begin position="40"/>
        <end position="41"/>
    </location>
    <ligand>
        <name>5-phospho-alpha-D-ribose 1-diphosphate</name>
        <dbReference type="ChEBI" id="CHEBI:58017"/>
    </ligand>
</feature>
<dbReference type="EC" id="2.4.2.22" evidence="8"/>
<keyword evidence="7 8" id="KW-0472">Membrane</keyword>
<organism evidence="10 11">
    <name type="scientific">Kiloniella spongiae</name>
    <dbReference type="NCBI Taxonomy" id="1489064"/>
    <lineage>
        <taxon>Bacteria</taxon>
        <taxon>Pseudomonadati</taxon>
        <taxon>Pseudomonadota</taxon>
        <taxon>Alphaproteobacteria</taxon>
        <taxon>Rhodospirillales</taxon>
        <taxon>Kiloniellaceae</taxon>
        <taxon>Kiloniella</taxon>
    </lineage>
</organism>
<dbReference type="GO" id="GO:0006166">
    <property type="term" value="P:purine ribonucleoside salvage"/>
    <property type="evidence" value="ECO:0007669"/>
    <property type="project" value="UniProtKB-KW"/>
</dbReference>
<dbReference type="Gene3D" id="3.40.50.2020">
    <property type="match status" value="1"/>
</dbReference>
<dbReference type="PANTHER" id="PTHR39563">
    <property type="entry name" value="XANTHINE PHOSPHORIBOSYLTRANSFERASE"/>
    <property type="match status" value="1"/>
</dbReference>
<evidence type="ECO:0000313" key="10">
    <source>
        <dbReference type="EMBL" id="KLN62400.1"/>
    </source>
</evidence>
<feature type="binding site" evidence="8">
    <location>
        <position position="139"/>
    </location>
    <ligand>
        <name>guanine</name>
        <dbReference type="ChEBI" id="CHEBI:16235"/>
    </ligand>
</feature>
<dbReference type="GO" id="GO:0005886">
    <property type="term" value="C:plasma membrane"/>
    <property type="evidence" value="ECO:0007669"/>
    <property type="project" value="UniProtKB-SubCell"/>
</dbReference>
<comment type="subcellular location">
    <subcellularLocation>
        <location evidence="8">Cell membrane</location>
        <topology evidence="8">Peripheral membrane protein</topology>
    </subcellularLocation>
</comment>
<proteinExistence type="inferred from homology"/>
<dbReference type="NCBIfam" id="NF006613">
    <property type="entry name" value="PRK09177.1"/>
    <property type="match status" value="1"/>
</dbReference>
<keyword evidence="11" id="KW-1185">Reference proteome</keyword>
<comment type="caution">
    <text evidence="10">The sequence shown here is derived from an EMBL/GenBank/DDBJ whole genome shotgun (WGS) entry which is preliminary data.</text>
</comment>
<comment type="pathway">
    <text evidence="8">Purine metabolism; XMP biosynthesis via salvage pathway; XMP from xanthine: step 1/1.</text>
</comment>
<dbReference type="UniPathway" id="UPA00602">
    <property type="reaction ID" value="UER00658"/>
</dbReference>
<keyword evidence="3 8" id="KW-0808">Transferase</keyword>
<dbReference type="EMBL" id="LAQL01000002">
    <property type="protein sequence ID" value="KLN62400.1"/>
    <property type="molecule type" value="Genomic_DNA"/>
</dbReference>
<comment type="catalytic activity">
    <reaction evidence="8">
        <text>XMP + diphosphate = xanthine + 5-phospho-alpha-D-ribose 1-diphosphate</text>
        <dbReference type="Rhea" id="RHEA:10800"/>
        <dbReference type="ChEBI" id="CHEBI:17712"/>
        <dbReference type="ChEBI" id="CHEBI:33019"/>
        <dbReference type="ChEBI" id="CHEBI:57464"/>
        <dbReference type="ChEBI" id="CHEBI:58017"/>
        <dbReference type="EC" id="2.4.2.22"/>
    </reaction>
</comment>
<evidence type="ECO:0000256" key="6">
    <source>
        <dbReference type="ARBA" id="ARBA00022842"/>
    </source>
</evidence>
<gene>
    <name evidence="8" type="primary">gpt</name>
    <name evidence="10" type="ORF">WH96_02535</name>
</gene>
<comment type="subunit">
    <text evidence="8">Homotetramer.</text>
</comment>
<dbReference type="InterPro" id="IPR023747">
    <property type="entry name" value="Xanthine_Guanine_PRibTrfase"/>
</dbReference>
<comment type="function">
    <text evidence="8">Purine salvage pathway enzyme that catalyzes the transfer of the ribosyl-5-phosphate group from 5-phospho-alpha-D-ribose 1-diphosphate (PRPP) to the N9 position of the 6-oxopurines guanine and xanthine to form the corresponding ribonucleotides GMP (guanosine 5'-monophosphate) and XMP (xanthosine 5'-monophosphate), with the release of PPi. To a lesser extent, also acts on hypoxanthine.</text>
</comment>
<keyword evidence="1 8" id="KW-1003">Cell membrane</keyword>
<feature type="binding site" evidence="8">
    <location>
        <position position="96"/>
    </location>
    <ligand>
        <name>xanthine</name>
        <dbReference type="ChEBI" id="CHEBI:17712"/>
    </ligand>
</feature>
<feature type="binding site" evidence="8">
    <location>
        <position position="93"/>
    </location>
    <ligand>
        <name>Mg(2+)</name>
        <dbReference type="ChEBI" id="CHEBI:18420"/>
    </ligand>
</feature>
<comment type="pathway">
    <text evidence="8">Purine metabolism; GMP biosynthesis via salvage pathway; GMP from guanine: step 1/1.</text>
</comment>
<feature type="binding site" evidence="8">
    <location>
        <begin position="138"/>
        <end position="139"/>
    </location>
    <ligand>
        <name>GMP</name>
        <dbReference type="ChEBI" id="CHEBI:58115"/>
    </ligand>
</feature>
<evidence type="ECO:0000256" key="4">
    <source>
        <dbReference type="ARBA" id="ARBA00022723"/>
    </source>
</evidence>
<reference evidence="10 11" key="1">
    <citation type="submission" date="2015-03" db="EMBL/GenBank/DDBJ databases">
        <title>Genome Sequence of Kiloniella spongiae MEBiC09566, isolated from a marine sponge.</title>
        <authorList>
            <person name="Shao Z."/>
            <person name="Wang L."/>
            <person name="Li X."/>
        </authorList>
    </citation>
    <scope>NUCLEOTIDE SEQUENCE [LARGE SCALE GENOMIC DNA]</scope>
    <source>
        <strain evidence="10 11">MEBiC09566</strain>
    </source>
</reference>
<dbReference type="GO" id="GO:0052657">
    <property type="term" value="F:guanine phosphoribosyltransferase activity"/>
    <property type="evidence" value="ECO:0007669"/>
    <property type="project" value="RHEA"/>
</dbReference>
<dbReference type="InterPro" id="IPR000836">
    <property type="entry name" value="PRTase_dom"/>
</dbReference>
<dbReference type="PATRIC" id="fig|1489064.4.peg.1434"/>
<sequence>MSEQPKTFPVSWEQLHRDAKALSWRLMNEGPFEGILAVTRGGLVPAAIIARELDIRLIDTVCIVSYSSDNKQGELKVLKDSPKESKGWLIVDDLVDTGKTARAVREMMPDAHFATLYAKPAGRDIVDSFITEVSQDTWIYFPWDLALQTVPPLVKGKYD</sequence>
<evidence type="ECO:0000256" key="8">
    <source>
        <dbReference type="HAMAP-Rule" id="MF_01903"/>
    </source>
</evidence>
<dbReference type="STRING" id="1489064.WH96_02535"/>
<dbReference type="GO" id="GO:0032263">
    <property type="term" value="P:GMP salvage"/>
    <property type="evidence" value="ECO:0007669"/>
    <property type="project" value="UniProtKB-UniRule"/>
</dbReference>
<evidence type="ECO:0000256" key="3">
    <source>
        <dbReference type="ARBA" id="ARBA00022679"/>
    </source>
</evidence>
<dbReference type="Proteomes" id="UP000035444">
    <property type="component" value="Unassembled WGS sequence"/>
</dbReference>
<dbReference type="CDD" id="cd06223">
    <property type="entry name" value="PRTases_typeI"/>
    <property type="match status" value="1"/>
</dbReference>
<keyword evidence="2 8" id="KW-0328">Glycosyltransferase</keyword>
<dbReference type="InterPro" id="IPR029057">
    <property type="entry name" value="PRTase-like"/>
</dbReference>
<feature type="binding site" evidence="8">
    <location>
        <position position="96"/>
    </location>
    <ligand>
        <name>guanine</name>
        <dbReference type="ChEBI" id="CHEBI:16235"/>
    </ligand>
</feature>
<keyword evidence="6 8" id="KW-0460">Magnesium</keyword>
<evidence type="ECO:0000256" key="7">
    <source>
        <dbReference type="ARBA" id="ARBA00023136"/>
    </source>
</evidence>
<dbReference type="OrthoDB" id="9789690at2"/>
<feature type="domain" description="Phosphoribosyltransferase" evidence="9">
    <location>
        <begin position="11"/>
        <end position="148"/>
    </location>
</feature>
<protein>
    <recommendedName>
        <fullName evidence="8">Xanthine-guanine phosphoribosyltransferase</fullName>
        <shortName evidence="8">XGPRT</shortName>
        <ecNumber evidence="8">2.4.2.22</ecNumber>
    </recommendedName>
    <alternativeName>
        <fullName evidence="8">Xanthine phosphoribosyltransferase</fullName>
    </alternativeName>
</protein>
<dbReference type="AlphaFoldDB" id="A0A0H2N0I6"/>
<dbReference type="UniPathway" id="UPA00909">
    <property type="reaction ID" value="UER00887"/>
</dbReference>
<evidence type="ECO:0000313" key="11">
    <source>
        <dbReference type="Proteomes" id="UP000035444"/>
    </source>
</evidence>
<comment type="similarity">
    <text evidence="8">Belongs to the purine/pyrimidine phosphoribosyltransferase family. XGPT subfamily.</text>
</comment>
<dbReference type="GO" id="GO:0000287">
    <property type="term" value="F:magnesium ion binding"/>
    <property type="evidence" value="ECO:0007669"/>
    <property type="project" value="UniProtKB-UniRule"/>
</dbReference>
<keyword evidence="5 8" id="KW-0660">Purine salvage</keyword>
<dbReference type="SUPFAM" id="SSF53271">
    <property type="entry name" value="PRTase-like"/>
    <property type="match status" value="1"/>
</dbReference>
<comment type="cofactor">
    <cofactor evidence="8">
        <name>Mg(2+)</name>
        <dbReference type="ChEBI" id="CHEBI:18420"/>
    </cofactor>
</comment>
<feature type="binding site" evidence="8">
    <location>
        <position position="139"/>
    </location>
    <ligand>
        <name>xanthine</name>
        <dbReference type="ChEBI" id="CHEBI:17712"/>
    </ligand>
</feature>
<comment type="catalytic activity">
    <reaction evidence="8">
        <text>IMP + diphosphate = hypoxanthine + 5-phospho-alpha-D-ribose 1-diphosphate</text>
        <dbReference type="Rhea" id="RHEA:17973"/>
        <dbReference type="ChEBI" id="CHEBI:17368"/>
        <dbReference type="ChEBI" id="CHEBI:33019"/>
        <dbReference type="ChEBI" id="CHEBI:58017"/>
        <dbReference type="ChEBI" id="CHEBI:58053"/>
    </reaction>
</comment>
<keyword evidence="4 8" id="KW-0479">Metal-binding</keyword>
<dbReference type="HAMAP" id="MF_01903">
    <property type="entry name" value="XGPRT"/>
    <property type="match status" value="1"/>
</dbReference>
<evidence type="ECO:0000256" key="2">
    <source>
        <dbReference type="ARBA" id="ARBA00022676"/>
    </source>
</evidence>
<dbReference type="Pfam" id="PF00156">
    <property type="entry name" value="Pribosyltran"/>
    <property type="match status" value="1"/>
</dbReference>
<dbReference type="RefSeq" id="WP_047762523.1">
    <property type="nucleotide sequence ID" value="NZ_LAQL01000002.1"/>
</dbReference>